<protein>
    <submittedName>
        <fullName evidence="2">Uncharacterized protein</fullName>
    </submittedName>
</protein>
<feature type="compositionally biased region" description="Low complexity" evidence="1">
    <location>
        <begin position="77"/>
        <end position="102"/>
    </location>
</feature>
<comment type="caution">
    <text evidence="2">The sequence shown here is derived from an EMBL/GenBank/DDBJ whole genome shotgun (WGS) entry which is preliminary data.</text>
</comment>
<feature type="compositionally biased region" description="Low complexity" evidence="1">
    <location>
        <begin position="27"/>
        <end position="43"/>
    </location>
</feature>
<feature type="compositionally biased region" description="Polar residues" evidence="1">
    <location>
        <begin position="108"/>
        <end position="120"/>
    </location>
</feature>
<feature type="compositionally biased region" description="Polar residues" evidence="1">
    <location>
        <begin position="216"/>
        <end position="233"/>
    </location>
</feature>
<evidence type="ECO:0000256" key="1">
    <source>
        <dbReference type="SAM" id="MobiDB-lite"/>
    </source>
</evidence>
<dbReference type="EMBL" id="JAAAHW010009437">
    <property type="protein sequence ID" value="KAF9940998.1"/>
    <property type="molecule type" value="Genomic_DNA"/>
</dbReference>
<sequence>MTTKRLVTASEFSQFQESLDKFYKKQTSPSSSTSGATSIFTSSDHTTSRLPTNDEAQRETLSINRDESLEPVSMKRSSSVVDSSDQWQCQSQSTDDQWQQQQPLLSEDPSQVSSPSTEGSTFVPRDIASSDRSDETLISAHNKEQITSTNSWKSTTSNSEPVVVKLCTDFNVFLGYFAQKNKNLDLISPREPKAVQGTGHDTPSYAYDMHNEAPTGRSSEFAVSNEPWSSVQPSGERRNSNIDATFEAPIPTQELEETPAPSIAARGSAAACNPKTPRVNPGSRNVEPWTNFDPPEATYQLKNDTRTPTRPANTDLLVKGPVNMGSNRSTHVPSISDMTCKGTGTRADIGAQEMIDLTGSKWFKVARRNDSSESKVHSRFAPVHGIASHTVPELDRLPPLDQGETSDTCRLRLPGVKAQLAGKMENPVKDENPNHQMGRQGSVINELHKTAKNRLRYDRDFLLRFKNHTTPPQGINSIVEIIEKNTLDASYSTTPVQEASAVTAPPQPHQPDENRHVLPTHIQFSSTTSAGRLNPEMSARVQLPFHPQTAFKRTHGEREQLL</sequence>
<feature type="non-terminal residue" evidence="2">
    <location>
        <position position="562"/>
    </location>
</feature>
<evidence type="ECO:0000313" key="2">
    <source>
        <dbReference type="EMBL" id="KAF9940998.1"/>
    </source>
</evidence>
<feature type="region of interest" description="Disordered" evidence="1">
    <location>
        <begin position="493"/>
        <end position="515"/>
    </location>
</feature>
<feature type="compositionally biased region" description="Polar residues" evidence="1">
    <location>
        <begin position="300"/>
        <end position="312"/>
    </location>
</feature>
<name>A0A9P6INH5_9FUNG</name>
<dbReference type="AlphaFoldDB" id="A0A9P6INH5"/>
<dbReference type="OrthoDB" id="10688200at2759"/>
<dbReference type="Proteomes" id="UP000749646">
    <property type="component" value="Unassembled WGS sequence"/>
</dbReference>
<feature type="region of interest" description="Disordered" evidence="1">
    <location>
        <begin position="267"/>
        <end position="339"/>
    </location>
</feature>
<feature type="region of interest" description="Disordered" evidence="1">
    <location>
        <begin position="215"/>
        <end position="239"/>
    </location>
</feature>
<feature type="region of interest" description="Disordered" evidence="1">
    <location>
        <begin position="23"/>
        <end position="133"/>
    </location>
</feature>
<proteinExistence type="predicted"/>
<accession>A0A9P6INH5</accession>
<keyword evidence="3" id="KW-1185">Reference proteome</keyword>
<gene>
    <name evidence="2" type="ORF">BGZ65_005530</name>
</gene>
<evidence type="ECO:0000313" key="3">
    <source>
        <dbReference type="Proteomes" id="UP000749646"/>
    </source>
</evidence>
<feature type="compositionally biased region" description="Polar residues" evidence="1">
    <location>
        <begin position="324"/>
        <end position="337"/>
    </location>
</feature>
<organism evidence="2 3">
    <name type="scientific">Modicella reniformis</name>
    <dbReference type="NCBI Taxonomy" id="1440133"/>
    <lineage>
        <taxon>Eukaryota</taxon>
        <taxon>Fungi</taxon>
        <taxon>Fungi incertae sedis</taxon>
        <taxon>Mucoromycota</taxon>
        <taxon>Mortierellomycotina</taxon>
        <taxon>Mortierellomycetes</taxon>
        <taxon>Mortierellales</taxon>
        <taxon>Mortierellaceae</taxon>
        <taxon>Modicella</taxon>
    </lineage>
</organism>
<reference evidence="2" key="1">
    <citation type="journal article" date="2020" name="Fungal Divers.">
        <title>Resolving the Mortierellaceae phylogeny through synthesis of multi-gene phylogenetics and phylogenomics.</title>
        <authorList>
            <person name="Vandepol N."/>
            <person name="Liber J."/>
            <person name="Desiro A."/>
            <person name="Na H."/>
            <person name="Kennedy M."/>
            <person name="Barry K."/>
            <person name="Grigoriev I.V."/>
            <person name="Miller A.N."/>
            <person name="O'Donnell K."/>
            <person name="Stajich J.E."/>
            <person name="Bonito G."/>
        </authorList>
    </citation>
    <scope>NUCLEOTIDE SEQUENCE</scope>
    <source>
        <strain evidence="2">MES-2147</strain>
    </source>
</reference>